<protein>
    <submittedName>
        <fullName evidence="2">Uncharacterized protein</fullName>
    </submittedName>
</protein>
<dbReference type="AlphaFoldDB" id="A0A9W8V931"/>
<sequence>MKATFALSTLMASSLAAAFNVVIAPTEYKQLEGLNIVAKDGGFSVTNKGTPANFEGGDDTLKVDGQTVYVTSRGRIGYGRVPRAAVTTGWTKDSEELHWTRGAVFACPNVSFNVGTPSSYELYANHEGTPNGQADDCFSIHLAIKSS</sequence>
<keyword evidence="3" id="KW-1185">Reference proteome</keyword>
<organism evidence="2 3">
    <name type="scientific">Fusarium torreyae</name>
    <dbReference type="NCBI Taxonomy" id="1237075"/>
    <lineage>
        <taxon>Eukaryota</taxon>
        <taxon>Fungi</taxon>
        <taxon>Dikarya</taxon>
        <taxon>Ascomycota</taxon>
        <taxon>Pezizomycotina</taxon>
        <taxon>Sordariomycetes</taxon>
        <taxon>Hypocreomycetidae</taxon>
        <taxon>Hypocreales</taxon>
        <taxon>Nectriaceae</taxon>
        <taxon>Fusarium</taxon>
    </lineage>
</organism>
<proteinExistence type="predicted"/>
<name>A0A9W8V931_9HYPO</name>
<reference evidence="2" key="1">
    <citation type="submission" date="2022-09" db="EMBL/GenBank/DDBJ databases">
        <title>Fusarium specimens isolated from Avocado Roots.</title>
        <authorList>
            <person name="Stajich J."/>
            <person name="Roper C."/>
            <person name="Heimlech-Rivalta G."/>
        </authorList>
    </citation>
    <scope>NUCLEOTIDE SEQUENCE</scope>
    <source>
        <strain evidence="2">CF00136</strain>
    </source>
</reference>
<keyword evidence="1" id="KW-0732">Signal</keyword>
<evidence type="ECO:0000256" key="1">
    <source>
        <dbReference type="SAM" id="SignalP"/>
    </source>
</evidence>
<gene>
    <name evidence="2" type="ORF">NW762_011597</name>
</gene>
<accession>A0A9W8V931</accession>
<dbReference type="EMBL" id="JAOQAZ010000029">
    <property type="protein sequence ID" value="KAJ4250947.1"/>
    <property type="molecule type" value="Genomic_DNA"/>
</dbReference>
<evidence type="ECO:0000313" key="3">
    <source>
        <dbReference type="Proteomes" id="UP001152049"/>
    </source>
</evidence>
<feature type="chain" id="PRO_5040870780" evidence="1">
    <location>
        <begin position="19"/>
        <end position="147"/>
    </location>
</feature>
<evidence type="ECO:0000313" key="2">
    <source>
        <dbReference type="EMBL" id="KAJ4250947.1"/>
    </source>
</evidence>
<feature type="signal peptide" evidence="1">
    <location>
        <begin position="1"/>
        <end position="18"/>
    </location>
</feature>
<comment type="caution">
    <text evidence="2">The sequence shown here is derived from an EMBL/GenBank/DDBJ whole genome shotgun (WGS) entry which is preliminary data.</text>
</comment>
<dbReference type="Proteomes" id="UP001152049">
    <property type="component" value="Unassembled WGS sequence"/>
</dbReference>
<dbReference type="OrthoDB" id="5184433at2759"/>